<organism evidence="2 3">
    <name type="scientific">Pseudonaja textilis</name>
    <name type="common">Eastern brown snake</name>
    <dbReference type="NCBI Taxonomy" id="8673"/>
    <lineage>
        <taxon>Eukaryota</taxon>
        <taxon>Metazoa</taxon>
        <taxon>Chordata</taxon>
        <taxon>Craniata</taxon>
        <taxon>Vertebrata</taxon>
        <taxon>Euteleostomi</taxon>
        <taxon>Lepidosauria</taxon>
        <taxon>Squamata</taxon>
        <taxon>Bifurcata</taxon>
        <taxon>Unidentata</taxon>
        <taxon>Episquamata</taxon>
        <taxon>Toxicofera</taxon>
        <taxon>Serpentes</taxon>
        <taxon>Colubroidea</taxon>
        <taxon>Elapidae</taxon>
        <taxon>Hydrophiinae</taxon>
        <taxon>Pseudonaja</taxon>
    </lineage>
</organism>
<accession>A0A670Z9A9</accession>
<proteinExistence type="predicted"/>
<reference evidence="2" key="1">
    <citation type="submission" date="2025-08" db="UniProtKB">
        <authorList>
            <consortium name="Ensembl"/>
        </authorList>
    </citation>
    <scope>IDENTIFICATION</scope>
</reference>
<dbReference type="GeneTree" id="ENSGT00940000165291"/>
<feature type="transmembrane region" description="Helical" evidence="1">
    <location>
        <begin position="110"/>
        <end position="136"/>
    </location>
</feature>
<sequence length="178" mass="20155">MLNRIIRLQAVVELIANETAQSLRTLAVQQKKFRYAIYQNRLALDYLLAAEGGVCGKFNFSNCCLEFDDVGEIIEQRARRIENLAHVPVQKWNGLNLGEMFGTWFPKLPGLQAIVVLMVIIAARYVILPCILPIFVRAISNSLSLFMDKQSTEKAMALWVEGQINTYEEFAPLCETAQ</sequence>
<reference evidence="2" key="2">
    <citation type="submission" date="2025-09" db="UniProtKB">
        <authorList>
            <consortium name="Ensembl"/>
        </authorList>
    </citation>
    <scope>IDENTIFICATION</scope>
</reference>
<evidence type="ECO:0000313" key="2">
    <source>
        <dbReference type="Ensembl" id="ENSPTXP00000020677.1"/>
    </source>
</evidence>
<dbReference type="Gene3D" id="1.10.287.210">
    <property type="match status" value="1"/>
</dbReference>
<dbReference type="Ensembl" id="ENSPTXT00000021309.1">
    <property type="protein sequence ID" value="ENSPTXP00000020677.1"/>
    <property type="gene ID" value="ENSPTXG00000014297.1"/>
</dbReference>
<dbReference type="OMA" id="TSECCLA"/>
<dbReference type="AlphaFoldDB" id="A0A670Z9A9"/>
<name>A0A670Z9A9_PSETE</name>
<keyword evidence="1" id="KW-1133">Transmembrane helix</keyword>
<dbReference type="InterPro" id="IPR018154">
    <property type="entry name" value="TLV/ENV_coat_polyprotein"/>
</dbReference>
<keyword evidence="3" id="KW-1185">Reference proteome</keyword>
<evidence type="ECO:0000313" key="3">
    <source>
        <dbReference type="Proteomes" id="UP000472273"/>
    </source>
</evidence>
<evidence type="ECO:0008006" key="4">
    <source>
        <dbReference type="Google" id="ProtNLM"/>
    </source>
</evidence>
<dbReference type="SUPFAM" id="SSF58069">
    <property type="entry name" value="Virus ectodomain"/>
    <property type="match status" value="1"/>
</dbReference>
<dbReference type="PANTHER" id="PTHR10424">
    <property type="entry name" value="VIRAL ENVELOPE PROTEIN"/>
    <property type="match status" value="1"/>
</dbReference>
<protein>
    <recommendedName>
        <fullName evidence="4">ENR1 protein</fullName>
    </recommendedName>
</protein>
<dbReference type="Proteomes" id="UP000472273">
    <property type="component" value="Unplaced"/>
</dbReference>
<keyword evidence="1" id="KW-0472">Membrane</keyword>
<evidence type="ECO:0000256" key="1">
    <source>
        <dbReference type="SAM" id="Phobius"/>
    </source>
</evidence>
<dbReference type="PANTHER" id="PTHR10424:SF68">
    <property type="entry name" value="ENDOGENOUS RETROVIRUS GROUP 3 MEMBER 1 ENV POLYPROTEIN"/>
    <property type="match status" value="1"/>
</dbReference>
<keyword evidence="1" id="KW-0812">Transmembrane</keyword>